<keyword evidence="4 8" id="KW-0067">ATP-binding</keyword>
<feature type="domain" description="ABC transporter" evidence="7">
    <location>
        <begin position="321"/>
        <end position="548"/>
    </location>
</feature>
<gene>
    <name evidence="8" type="ORF">WKW79_03415</name>
</gene>
<dbReference type="InterPro" id="IPR017871">
    <property type="entry name" value="ABC_transporter-like_CS"/>
</dbReference>
<keyword evidence="1" id="KW-1003">Cell membrane</keyword>
<dbReference type="SMART" id="SM00382">
    <property type="entry name" value="AAA"/>
    <property type="match status" value="2"/>
</dbReference>
<dbReference type="Pfam" id="PF12848">
    <property type="entry name" value="ABC_tran_Xtn"/>
    <property type="match status" value="1"/>
</dbReference>
<evidence type="ECO:0000256" key="5">
    <source>
        <dbReference type="SAM" id="Coils"/>
    </source>
</evidence>
<keyword evidence="1" id="KW-0472">Membrane</keyword>
<dbReference type="InterPro" id="IPR027417">
    <property type="entry name" value="P-loop_NTPase"/>
</dbReference>
<evidence type="ECO:0000313" key="9">
    <source>
        <dbReference type="Proteomes" id="UP001367030"/>
    </source>
</evidence>
<keyword evidence="5" id="KW-0175">Coiled coil</keyword>
<feature type="region of interest" description="Disordered" evidence="6">
    <location>
        <begin position="553"/>
        <end position="601"/>
    </location>
</feature>
<organism evidence="8 9">
    <name type="scientific">Variovorax robiniae</name>
    <dbReference type="NCBI Taxonomy" id="1836199"/>
    <lineage>
        <taxon>Bacteria</taxon>
        <taxon>Pseudomonadati</taxon>
        <taxon>Pseudomonadota</taxon>
        <taxon>Betaproteobacteria</taxon>
        <taxon>Burkholderiales</taxon>
        <taxon>Comamonadaceae</taxon>
        <taxon>Variovorax</taxon>
    </lineage>
</organism>
<dbReference type="Proteomes" id="UP001367030">
    <property type="component" value="Unassembled WGS sequence"/>
</dbReference>
<dbReference type="InterPro" id="IPR032781">
    <property type="entry name" value="ABC_tran_Xtn"/>
</dbReference>
<dbReference type="InterPro" id="IPR037118">
    <property type="entry name" value="Val-tRNA_synth_C_sf"/>
</dbReference>
<evidence type="ECO:0000256" key="3">
    <source>
        <dbReference type="ARBA" id="ARBA00022741"/>
    </source>
</evidence>
<dbReference type="EMBL" id="JBBKZS010000001">
    <property type="protein sequence ID" value="MEJ8853599.1"/>
    <property type="molecule type" value="Genomic_DNA"/>
</dbReference>
<evidence type="ECO:0000256" key="1">
    <source>
        <dbReference type="ARBA" id="ARBA00022475"/>
    </source>
</evidence>
<feature type="coiled-coil region" evidence="5">
    <location>
        <begin position="605"/>
        <end position="662"/>
    </location>
</feature>
<feature type="domain" description="ABC transporter" evidence="7">
    <location>
        <begin position="2"/>
        <end position="254"/>
    </location>
</feature>
<dbReference type="Pfam" id="PF16326">
    <property type="entry name" value="ABC_tran_CTD"/>
    <property type="match status" value="1"/>
</dbReference>
<keyword evidence="2" id="KW-0677">Repeat</keyword>
<comment type="caution">
    <text evidence="8">The sequence shown here is derived from an EMBL/GenBank/DDBJ whole genome shotgun (WGS) entry which is preliminary data.</text>
</comment>
<evidence type="ECO:0000256" key="4">
    <source>
        <dbReference type="ARBA" id="ARBA00022840"/>
    </source>
</evidence>
<dbReference type="CDD" id="cd03221">
    <property type="entry name" value="ABCF_EF-3"/>
    <property type="match status" value="2"/>
</dbReference>
<accession>A0ABU8X1R0</accession>
<sequence length="668" mass="72972">MITLKNVVLRRSAKVLLDGATVTLNPAEKVGLVGRNGAGKSTLFALLNGTLHEDGGDFSIPKQWRMAQVAQNMPETSEPATDFVVCGDTRLVELREALAAAERAHEADPDDHDAGMALAHAYTDLADAGEHDAVPRAQALILGLGFKSHELDHPVDSFSGGWRMRLQLARALMCPSDLLLLDEPTNHLDLDALVWLESWLQKYEGTMIVISHDREFLDAVTDVTLHIEHAKLTRYGGNYSKFEEMRALQMEQQQQAFAKQQDKIAHLQKFIDRFKAKASKAKQAQSRVKALDRMVKVAPLLAEADFTFEFKEPGNIPNPMLSITQASFGYEMEDAPPKTILTGVSRSVQAGQRIGILGANGQGKSTLVKTIAREMGALAGTLTEGKGLNIGYFAQQELDVLRPQDTPLEHMVRMARELGANAKEATGEQALRGFLGSFNFSGDMVKQPVGTMSGGEKARLVLAMMVWQRPNLLLLDEPTNHLDLATREALAVALNEFEGTLMLVSHDRALLRSVCDEFWLVGRGGVTDFDGDLDDYQRYLLDEAKRLREEAKEAVRSAAAAPPAPAPVAAPAPSPAPAAGKEARKQDAQSRQQLSEQQKPLKREIAQIDARLATASADKATLEARLAEPLPPAEIAEAGKRLKALNDEIAGLEERWLTLSDQLESLAA</sequence>
<name>A0ABU8X1R0_9BURK</name>
<evidence type="ECO:0000259" key="7">
    <source>
        <dbReference type="PROSITE" id="PS50893"/>
    </source>
</evidence>
<dbReference type="InterPro" id="IPR050611">
    <property type="entry name" value="ABCF"/>
</dbReference>
<dbReference type="Gene3D" id="3.40.50.300">
    <property type="entry name" value="P-loop containing nucleotide triphosphate hydrolases"/>
    <property type="match status" value="2"/>
</dbReference>
<dbReference type="RefSeq" id="WP_340333681.1">
    <property type="nucleotide sequence ID" value="NZ_JBBKZS010000001.1"/>
</dbReference>
<evidence type="ECO:0000256" key="2">
    <source>
        <dbReference type="ARBA" id="ARBA00022737"/>
    </source>
</evidence>
<evidence type="ECO:0000256" key="6">
    <source>
        <dbReference type="SAM" id="MobiDB-lite"/>
    </source>
</evidence>
<keyword evidence="9" id="KW-1185">Reference proteome</keyword>
<dbReference type="InterPro" id="IPR003439">
    <property type="entry name" value="ABC_transporter-like_ATP-bd"/>
</dbReference>
<proteinExistence type="predicted"/>
<dbReference type="InterPro" id="IPR003593">
    <property type="entry name" value="AAA+_ATPase"/>
</dbReference>
<dbReference type="Gene3D" id="1.10.287.380">
    <property type="entry name" value="Valyl-tRNA synthetase, C-terminal domain"/>
    <property type="match status" value="1"/>
</dbReference>
<reference evidence="8 9" key="1">
    <citation type="submission" date="2024-03" db="EMBL/GenBank/DDBJ databases">
        <title>Novel species of the genus Variovorax.</title>
        <authorList>
            <person name="Liu Q."/>
            <person name="Xin Y.-H."/>
        </authorList>
    </citation>
    <scope>NUCLEOTIDE SEQUENCE [LARGE SCALE GENOMIC DNA]</scope>
    <source>
        <strain evidence="8 9">KACC 18901</strain>
    </source>
</reference>
<dbReference type="GO" id="GO:0005524">
    <property type="term" value="F:ATP binding"/>
    <property type="evidence" value="ECO:0007669"/>
    <property type="project" value="UniProtKB-KW"/>
</dbReference>
<feature type="compositionally biased region" description="Polar residues" evidence="6">
    <location>
        <begin position="589"/>
        <end position="598"/>
    </location>
</feature>
<evidence type="ECO:0000313" key="8">
    <source>
        <dbReference type="EMBL" id="MEJ8853599.1"/>
    </source>
</evidence>
<dbReference type="Pfam" id="PF00005">
    <property type="entry name" value="ABC_tran"/>
    <property type="match status" value="2"/>
</dbReference>
<dbReference type="PROSITE" id="PS00211">
    <property type="entry name" value="ABC_TRANSPORTER_1"/>
    <property type="match status" value="2"/>
</dbReference>
<dbReference type="PANTHER" id="PTHR19211">
    <property type="entry name" value="ATP-BINDING TRANSPORT PROTEIN-RELATED"/>
    <property type="match status" value="1"/>
</dbReference>
<dbReference type="InterPro" id="IPR032524">
    <property type="entry name" value="ABC_tran_C"/>
</dbReference>
<dbReference type="PANTHER" id="PTHR19211:SF14">
    <property type="entry name" value="ATP-BINDING CASSETTE SUB-FAMILY F MEMBER 1"/>
    <property type="match status" value="1"/>
</dbReference>
<feature type="compositionally biased region" description="Pro residues" evidence="6">
    <location>
        <begin position="562"/>
        <end position="576"/>
    </location>
</feature>
<protein>
    <submittedName>
        <fullName evidence="8">ATP-binding cassette domain-containing protein</fullName>
    </submittedName>
</protein>
<dbReference type="PROSITE" id="PS50893">
    <property type="entry name" value="ABC_TRANSPORTER_2"/>
    <property type="match status" value="2"/>
</dbReference>
<keyword evidence="3" id="KW-0547">Nucleotide-binding</keyword>
<dbReference type="SUPFAM" id="SSF52540">
    <property type="entry name" value="P-loop containing nucleoside triphosphate hydrolases"/>
    <property type="match status" value="2"/>
</dbReference>